<proteinExistence type="predicted"/>
<evidence type="ECO:0000256" key="3">
    <source>
        <dbReference type="ARBA" id="ARBA00004301"/>
    </source>
</evidence>
<keyword evidence="19 24" id="KW-1133">Transmembrane helix</keyword>
<dbReference type="PROSITE" id="PS51539">
    <property type="entry name" value="AV_PCP_ALPHA"/>
    <property type="match status" value="1"/>
</dbReference>
<dbReference type="GO" id="GO:0005524">
    <property type="term" value="F:ATP binding"/>
    <property type="evidence" value="ECO:0007669"/>
    <property type="project" value="UniProtKB-KW"/>
</dbReference>
<dbReference type="InterPro" id="IPR025773">
    <property type="entry name" value="AV_PCPbeta"/>
</dbReference>
<keyword evidence="12" id="KW-0863">Zinc-finger</keyword>
<feature type="domain" description="Peptidase C32" evidence="27">
    <location>
        <begin position="263"/>
        <end position="383"/>
    </location>
</feature>
<feature type="domain" description="Peptidase C31" evidence="26">
    <location>
        <begin position="69"/>
        <end position="180"/>
    </location>
</feature>
<organism evidence="28">
    <name type="scientific">Porcine reproductive and respiratory syndrome virus</name>
    <name type="common">PRRSV</name>
    <dbReference type="NCBI Taxonomy" id="28344"/>
    <lineage>
        <taxon>Viruses</taxon>
        <taxon>Riboviria</taxon>
        <taxon>Orthornavirae</taxon>
        <taxon>Pisuviricota</taxon>
        <taxon>Pisoniviricetes</taxon>
        <taxon>Nidovirales</taxon>
        <taxon>Arnidovirineae</taxon>
        <taxon>Arteriviridae</taxon>
        <taxon>Variarterivirinae</taxon>
        <taxon>Betaarterivirus</taxon>
        <taxon>Ampobartevirus</taxon>
        <taxon>Betaarterivirus americense</taxon>
    </lineage>
</organism>
<evidence type="ECO:0000256" key="15">
    <source>
        <dbReference type="ARBA" id="ARBA00022807"/>
    </source>
</evidence>
<dbReference type="GO" id="GO:0006508">
    <property type="term" value="P:proteolysis"/>
    <property type="evidence" value="ECO:0007669"/>
    <property type="project" value="UniProtKB-KW"/>
</dbReference>
<keyword evidence="5" id="KW-1048">Host nucleus</keyword>
<evidence type="ECO:0000256" key="11">
    <source>
        <dbReference type="ARBA" id="ARBA00022758"/>
    </source>
</evidence>
<dbReference type="GO" id="GO:0004386">
    <property type="term" value="F:helicase activity"/>
    <property type="evidence" value="ECO:0007669"/>
    <property type="project" value="UniProtKB-KW"/>
</dbReference>
<dbReference type="Pfam" id="PF21905">
    <property type="entry name" value="Zf-Nsp1alpha"/>
    <property type="match status" value="1"/>
</dbReference>
<evidence type="ECO:0000256" key="20">
    <source>
        <dbReference type="ARBA" id="ARBA00023136"/>
    </source>
</evidence>
<evidence type="ECO:0000256" key="12">
    <source>
        <dbReference type="ARBA" id="ARBA00022771"/>
    </source>
</evidence>
<dbReference type="Gene3D" id="3.90.70.60">
    <property type="entry name" value="Porcine arterivirus-type cysteine proteinase alpha domain"/>
    <property type="match status" value="1"/>
</dbReference>
<keyword evidence="7" id="KW-0645">Protease</keyword>
<sequence length="1221" mass="133200" precursor="true">MSGILDRCTCTPNARVFMAEGQVYCTRCLSARSLLPLNLQVSELGVLGLFYRPEEPLRWTLPRAFPTVECSPAGACWLSAIFPIARMTSGNLNFQQRMVRVAAELYRAGQLTPAVLKALQVYERGCRWYPIVGPVPGVAVFANSLHVSDKPFPGATHVLTNLPLPQRPKPEDFCPFECAMATVYDIGHDAVMYVAERKVSWAPRGGDEVKFEAVPGELKLIANRLRTSFPPHHTVDMSKFAFTAPGCGVSMRVERQHGCLPADTVPEGNCWWSLFDLLPLEVQNKEIRHANQFGYQTKHGVSGKYLQRRLQVNGLRAVTDLNGPIVVQYFSVKESWIRHLKLAGEPSYSGFEDLLRIRVEPNTSPLADKEEKIFRFGSHKWYGAGKRARKARSCATATVAGRALSVREARQAKEHEVAGANKAEHLKHYSPPAEGNCGWHCISAIANRMVNSKFETTLPGRVRPPDDWATDEDLVNAIQILRLPAALDRNGACTSAKYVLKLEGEHWTVTVTPGMSPSLLPLECVQGCCGHKGGLGSPDAVEVSGFDPACLDRLAEVMHLPSSAIPAALAEMSGDSDRSASPVTTVWTVSQFFARHSGGNHPDQVRLGKIISLCQVIEDCCCSQNKTNRVTPEEVAAKIDLYLRGATNLEECLARLEKARPPRVIDTSFDWDVVLPGVEAATQTIKLPQVNQCRALVPVVTQKSLDNNSVPLTAFSLANYYYRAQGDEVRHRERLTAVLSKLEKVVREEYGLMPTEPGPRPTLPRGLDELKDQMEEDLLKLANAQTTSDMMAWAVEQVDLKTWVKNYPRWTPPPPPPKVQPRKTKPVKSLPERKPVPAPRRKVGSDCGSPVSLGGDVPNSWEDLAVSSPFDLPTPPEPATPSSELVIVSSPQCIFRPATPLSEPAPIPAPRGTVSRPVTPLSEPIPVPAPRRKFHTPAPSVGAESDLTIGSVATEDVPRILEKIENVGEMANQGPLAFSEDKPVDDQLVNDSRISSRRPDESTSAPSAGTGGAGSFTDLPPSDGADADGGGPFRTVKRKAERLFDQLSRQVFLTSSPISLFSSHAFSTLAVVILRVIGVLQLLLYCASFYVTVTQPLVLLPSWVCFLGLLGAFEWGFLVAGWLLLLVCSSLCPTQSALLVSLTRQSVETSFILLSFSNLGTLFAALLWAPSVSVLPFLAGYWAGHAASGTFCLGLALLQTVSWLELTCFLKVGVKSAGDLV</sequence>
<dbReference type="InterPro" id="IPR008743">
    <property type="entry name" value="Arterivirus_Nsp2_C33"/>
</dbReference>
<dbReference type="GO" id="GO:0075523">
    <property type="term" value="P:viral translational frameshifting"/>
    <property type="evidence" value="ECO:0007669"/>
    <property type="project" value="UniProtKB-KW"/>
</dbReference>
<protein>
    <submittedName>
        <fullName evidence="28">Polyprotein 1aTF</fullName>
    </submittedName>
</protein>
<keyword evidence="13" id="KW-0378">Hydrolase</keyword>
<gene>
    <name evidence="28" type="primary">ORF1aTF</name>
</gene>
<keyword evidence="11" id="KW-0688">Ribosomal frameshifting</keyword>
<dbReference type="PROSITE" id="PS51538">
    <property type="entry name" value="AV_CP"/>
    <property type="match status" value="1"/>
</dbReference>
<keyword evidence="15" id="KW-0788">Thiol protease</keyword>
<evidence type="ECO:0000256" key="14">
    <source>
        <dbReference type="ARBA" id="ARBA00022806"/>
    </source>
</evidence>
<keyword evidence="21" id="KW-1038">Host endoplasmic reticulum</keyword>
<dbReference type="GO" id="GO:0044165">
    <property type="term" value="C:host cell endoplasmic reticulum"/>
    <property type="evidence" value="ECO:0007669"/>
    <property type="project" value="UniProtKB-SubCell"/>
</dbReference>
<feature type="region of interest" description="Disordered" evidence="23">
    <location>
        <begin position="809"/>
        <end position="860"/>
    </location>
</feature>
<dbReference type="GO" id="GO:0019082">
    <property type="term" value="P:viral protein processing"/>
    <property type="evidence" value="ECO:0007669"/>
    <property type="project" value="InterPro"/>
</dbReference>
<evidence type="ECO:0000256" key="4">
    <source>
        <dbReference type="ARBA" id="ARBA00004354"/>
    </source>
</evidence>
<dbReference type="Pfam" id="PF14757">
    <property type="entry name" value="NSP2-B_epitope"/>
    <property type="match status" value="1"/>
</dbReference>
<dbReference type="InterPro" id="IPR008741">
    <property type="entry name" value="AV_PCPalpha"/>
</dbReference>
<keyword evidence="20 24" id="KW-0472">Membrane</keyword>
<evidence type="ECO:0000256" key="19">
    <source>
        <dbReference type="ARBA" id="ARBA00022989"/>
    </source>
</evidence>
<dbReference type="Pfam" id="PF05410">
    <property type="entry name" value="Peptidase_C31"/>
    <property type="match status" value="1"/>
</dbReference>
<evidence type="ECO:0000256" key="2">
    <source>
        <dbReference type="ARBA" id="ARBA00004192"/>
    </source>
</evidence>
<evidence type="ECO:0000256" key="13">
    <source>
        <dbReference type="ARBA" id="ARBA00022801"/>
    </source>
</evidence>
<evidence type="ECO:0000256" key="9">
    <source>
        <dbReference type="ARBA" id="ARBA00022723"/>
    </source>
</evidence>
<dbReference type="Pfam" id="PF14756">
    <property type="entry name" value="Pdase_C33_assoc"/>
    <property type="match status" value="1"/>
</dbReference>
<dbReference type="GO" id="GO:0008270">
    <property type="term" value="F:zinc ion binding"/>
    <property type="evidence" value="ECO:0007669"/>
    <property type="project" value="UniProtKB-KW"/>
</dbReference>
<feature type="region of interest" description="Disordered" evidence="23">
    <location>
        <begin position="990"/>
        <end position="1031"/>
    </location>
</feature>
<dbReference type="GO" id="GO:0004197">
    <property type="term" value="F:cysteine-type endopeptidase activity"/>
    <property type="evidence" value="ECO:0007669"/>
    <property type="project" value="InterPro"/>
</dbReference>
<dbReference type="PROSITE" id="PS51540">
    <property type="entry name" value="AV_PCP_BETA"/>
    <property type="match status" value="1"/>
</dbReference>
<evidence type="ECO:0000256" key="6">
    <source>
        <dbReference type="ARBA" id="ARBA00022581"/>
    </source>
</evidence>
<reference evidence="28" key="1">
    <citation type="journal article" date="2016" name="Sci. Rep.">
        <title>Sustaining Interferon Induction by a High-Passage Atypical Porcine Reproductive and Respiratory Syndrome Virus Strain.</title>
        <authorList>
            <person name="Ma Z."/>
            <person name="Yu Y."/>
            <person name="Xiao Y."/>
            <person name="Opriessnig T."/>
            <person name="Wang R."/>
            <person name="Yang L."/>
            <person name="Nan Y."/>
            <person name="Samal S.K."/>
            <person name="Halbur P.G."/>
            <person name="Zhang Y.J."/>
        </authorList>
    </citation>
    <scope>NUCLEOTIDE SEQUENCE</scope>
    <source>
        <strain evidence="28">A2MC2-P90</strain>
    </source>
</reference>
<keyword evidence="9" id="KW-0479">Metal-binding</keyword>
<dbReference type="Gene3D" id="3.90.70.160">
    <property type="match status" value="1"/>
</dbReference>
<comment type="subcellular location">
    <subcellularLocation>
        <location evidence="2">Host cytoplasm</location>
    </subcellularLocation>
    <subcellularLocation>
        <location evidence="4">Host endoplasmic reticulum</location>
    </subcellularLocation>
    <subcellularLocation>
        <location evidence="3">Host membrane</location>
        <topology evidence="3">Multi-pass membrane protein</topology>
    </subcellularLocation>
    <subcellularLocation>
        <location evidence="1">Host nucleus</location>
    </subcellularLocation>
</comment>
<evidence type="ECO:0000259" key="26">
    <source>
        <dbReference type="PROSITE" id="PS51539"/>
    </source>
</evidence>
<keyword evidence="14" id="KW-0347">Helicase</keyword>
<dbReference type="InterPro" id="IPR054104">
    <property type="entry name" value="Nsp1alpha_Znf"/>
</dbReference>
<evidence type="ECO:0000256" key="24">
    <source>
        <dbReference type="SAM" id="Phobius"/>
    </source>
</evidence>
<feature type="transmembrane region" description="Helical" evidence="24">
    <location>
        <begin position="1119"/>
        <end position="1139"/>
    </location>
</feature>
<evidence type="ECO:0000256" key="21">
    <source>
        <dbReference type="ARBA" id="ARBA00023184"/>
    </source>
</evidence>
<feature type="transmembrane region" description="Helical" evidence="24">
    <location>
        <begin position="1097"/>
        <end position="1113"/>
    </location>
</feature>
<dbReference type="Gene3D" id="4.10.80.390">
    <property type="match status" value="1"/>
</dbReference>
<feature type="domain" description="Peptidase C33" evidence="25">
    <location>
        <begin position="428"/>
        <end position="535"/>
    </location>
</feature>
<evidence type="ECO:0000256" key="5">
    <source>
        <dbReference type="ARBA" id="ARBA00022562"/>
    </source>
</evidence>
<dbReference type="GO" id="GO:0033644">
    <property type="term" value="C:host cell membrane"/>
    <property type="evidence" value="ECO:0007669"/>
    <property type="project" value="UniProtKB-SubCell"/>
</dbReference>
<dbReference type="InterPro" id="IPR032785">
    <property type="entry name" value="Pdase_C33_assoc"/>
</dbReference>
<evidence type="ECO:0000256" key="8">
    <source>
        <dbReference type="ARBA" id="ARBA00022692"/>
    </source>
</evidence>
<dbReference type="InterPro" id="IPR032855">
    <property type="entry name" value="NSP2-B_epitope"/>
</dbReference>
<dbReference type="EMBL" id="KU318406">
    <property type="protein sequence ID" value="APU51041.1"/>
    <property type="molecule type" value="Genomic_RNA"/>
</dbReference>
<feature type="transmembrane region" description="Helical" evidence="24">
    <location>
        <begin position="1181"/>
        <end position="1201"/>
    </location>
</feature>
<keyword evidence="17" id="KW-0067">ATP-binding</keyword>
<feature type="compositionally biased region" description="Pro residues" evidence="23">
    <location>
        <begin position="810"/>
        <end position="819"/>
    </location>
</feature>
<keyword evidence="10" id="KW-0547">Nucleotide-binding</keyword>
<dbReference type="Gene3D" id="3.90.70.70">
    <property type="entry name" value="Arterivirus papain-like cysteine protease beta domain"/>
    <property type="match status" value="1"/>
</dbReference>
<keyword evidence="22" id="KW-1035">Host cytoplasm</keyword>
<feature type="transmembrane region" description="Helical" evidence="24">
    <location>
        <begin position="1151"/>
        <end position="1169"/>
    </location>
</feature>
<keyword evidence="8 24" id="KW-0812">Transmembrane</keyword>
<keyword evidence="18" id="KW-1043">Host membrane</keyword>
<dbReference type="Gene3D" id="2.30.31.30">
    <property type="entry name" value="Arterivirus nps1beta, nuclease domain"/>
    <property type="match status" value="1"/>
</dbReference>
<dbReference type="Pfam" id="PF05411">
    <property type="entry name" value="Peptidase_C32"/>
    <property type="match status" value="1"/>
</dbReference>
<evidence type="ECO:0000256" key="22">
    <source>
        <dbReference type="ARBA" id="ARBA00023200"/>
    </source>
</evidence>
<organismHost>
    <name type="scientific">Sus scrofa</name>
    <name type="common">Pig</name>
    <dbReference type="NCBI Taxonomy" id="9823"/>
</organismHost>
<evidence type="ECO:0000256" key="16">
    <source>
        <dbReference type="ARBA" id="ARBA00022833"/>
    </source>
</evidence>
<evidence type="ECO:0000256" key="23">
    <source>
        <dbReference type="SAM" id="MobiDB-lite"/>
    </source>
</evidence>
<accession>A0A1L7H7Z2</accession>
<keyword evidence="6" id="KW-0945">Host-virus interaction</keyword>
<evidence type="ECO:0000259" key="27">
    <source>
        <dbReference type="PROSITE" id="PS51540"/>
    </source>
</evidence>
<dbReference type="Pfam" id="PF05412">
    <property type="entry name" value="Peptidase_C33"/>
    <property type="match status" value="1"/>
</dbReference>
<evidence type="ECO:0000256" key="18">
    <source>
        <dbReference type="ARBA" id="ARBA00022870"/>
    </source>
</evidence>
<dbReference type="GO" id="GO:0042025">
    <property type="term" value="C:host cell nucleus"/>
    <property type="evidence" value="ECO:0007669"/>
    <property type="project" value="UniProtKB-SubCell"/>
</dbReference>
<evidence type="ECO:0000256" key="1">
    <source>
        <dbReference type="ARBA" id="ARBA00004147"/>
    </source>
</evidence>
<dbReference type="InterPro" id="IPR038154">
    <property type="entry name" value="AV_PCPbeta_sf"/>
</dbReference>
<feature type="transmembrane region" description="Helical" evidence="24">
    <location>
        <begin position="1065"/>
        <end position="1085"/>
    </location>
</feature>
<evidence type="ECO:0000313" key="28">
    <source>
        <dbReference type="EMBL" id="APU51041.1"/>
    </source>
</evidence>
<evidence type="ECO:0000256" key="7">
    <source>
        <dbReference type="ARBA" id="ARBA00022670"/>
    </source>
</evidence>
<name>A0A1L7H7Z2_PRRSV</name>
<keyword evidence="16" id="KW-0862">Zinc</keyword>
<evidence type="ECO:0000256" key="17">
    <source>
        <dbReference type="ARBA" id="ARBA00022840"/>
    </source>
</evidence>
<feature type="region of interest" description="Disordered" evidence="23">
    <location>
        <begin position="900"/>
        <end position="945"/>
    </location>
</feature>
<evidence type="ECO:0000259" key="25">
    <source>
        <dbReference type="PROSITE" id="PS51538"/>
    </source>
</evidence>
<evidence type="ECO:0000256" key="10">
    <source>
        <dbReference type="ARBA" id="ARBA00022741"/>
    </source>
</evidence>
<dbReference type="InterPro" id="IPR038155">
    <property type="entry name" value="AV_PCPalpha_sf"/>
</dbReference>